<keyword evidence="1" id="KW-0732">Signal</keyword>
<evidence type="ECO:0000256" key="1">
    <source>
        <dbReference type="SAM" id="SignalP"/>
    </source>
</evidence>
<gene>
    <name evidence="2" type="ORF">GGP82_003618</name>
</gene>
<evidence type="ECO:0000313" key="3">
    <source>
        <dbReference type="Proteomes" id="UP001155034"/>
    </source>
</evidence>
<organism evidence="2 3">
    <name type="scientific">Salinibacter ruber</name>
    <dbReference type="NCBI Taxonomy" id="146919"/>
    <lineage>
        <taxon>Bacteria</taxon>
        <taxon>Pseudomonadati</taxon>
        <taxon>Rhodothermota</taxon>
        <taxon>Rhodothermia</taxon>
        <taxon>Rhodothermales</taxon>
        <taxon>Salinibacteraceae</taxon>
        <taxon>Salinibacter</taxon>
    </lineage>
</organism>
<protein>
    <submittedName>
        <fullName evidence="2">Uncharacterized protein</fullName>
    </submittedName>
</protein>
<dbReference type="AlphaFoldDB" id="A0A9X2U549"/>
<evidence type="ECO:0000313" key="2">
    <source>
        <dbReference type="EMBL" id="MCS3867034.1"/>
    </source>
</evidence>
<comment type="caution">
    <text evidence="2">The sequence shown here is derived from an EMBL/GenBank/DDBJ whole genome shotgun (WGS) entry which is preliminary data.</text>
</comment>
<dbReference type="EMBL" id="JANTYZ010000032">
    <property type="protein sequence ID" value="MCS3867034.1"/>
    <property type="molecule type" value="Genomic_DNA"/>
</dbReference>
<name>A0A9X2U549_9BACT</name>
<proteinExistence type="predicted"/>
<dbReference type="Proteomes" id="UP001155034">
    <property type="component" value="Unassembled WGS sequence"/>
</dbReference>
<feature type="signal peptide" evidence="1">
    <location>
        <begin position="1"/>
        <end position="22"/>
    </location>
</feature>
<feature type="chain" id="PRO_5040985498" evidence="1">
    <location>
        <begin position="23"/>
        <end position="265"/>
    </location>
</feature>
<accession>A0A9X2U549</accession>
<sequence length="265" mass="28789">MTFRLTALAFLALAIFPPESTAQVVVRSALAQSEEASPGTTYEGTIELFNQGDTSRTAEVSLRDYTFSYDGTTRYEDPGSHKRSNAPWIDYGGSRVDVPPGEELEVTYQVDVPSSVNGEAPAGTYWSMVLVEPLNQPSVSADGGIAVQQVRRYGIQVATQIRDTGTPELGLLSTDLQREDDQTVLSLAVENTGTRMDQPKAQIELYGDSGNLAFEQQTSPKRIYPGTSVRYRIDLSGVAPGNYQALLVLQADVASPIGRQFTVEL</sequence>
<dbReference type="RefSeq" id="WP_259084354.1">
    <property type="nucleotide sequence ID" value="NZ_JANTYZ010000032.1"/>
</dbReference>
<reference evidence="2" key="1">
    <citation type="submission" date="2022-08" db="EMBL/GenBank/DDBJ databases">
        <title>Genomic Encyclopedia of Type Strains, Phase V (KMG-V): Genome sequencing to study the core and pangenomes of soil and plant-associated prokaryotes.</title>
        <authorList>
            <person name="Whitman W."/>
        </authorList>
    </citation>
    <scope>NUCLEOTIDE SEQUENCE</scope>
    <source>
        <strain evidence="2">SP2016B</strain>
    </source>
</reference>